<evidence type="ECO:0000313" key="4">
    <source>
        <dbReference type="Proteomes" id="UP000035682"/>
    </source>
</evidence>
<sequence length="527" mass="59972">MKRRKKRKLKAKKGIKKSDLSFSFSDSLSSTSSSTSSSVLSQSNDFNKKLLKKKGKKISNGKTTSKISDLSTTTESASLSVSAELQPSRRKINLYLNFIVKSSSNIIVLQEVNYHKMNINIGLCPYINWVSKKGPVKFIPEDHIKDNGYFESSNGNAHILPTLGSLNFVKYNQHKKMFYQFIQKKDFDKKQELKCLSKVEDENKDHLDEFYSKAAEFTIINFNNKINISKKISNEIIFNSFKMDNFGAYICKDSNYTKFYNKNIISLEKIYFIPENGTEIILNDVKLEGNISQYAGCQRSYKPFSSTIKIKIDFMENNKSSTVIGKFPTLSEGIEIENNQVIYKDYGNITNITIQCEYETVFSTIFSTKQNFIFFNREFIRYKTKVVKDSNNSKTIVDTTSNSMLWIIAFVLIVIFFCTVIVIIVVVMKKRKKRKLKAKKDINKSDLSLSDSLSSTSSSTSSSILSQSKNFLKKKGKKNSNEKITSTLSDLSTTTESGSLLSVSSSNDQKKGGKNFSKYNKFRITAK</sequence>
<evidence type="ECO:0000313" key="3">
    <source>
        <dbReference type="EMBL" id="CEF61637.1"/>
    </source>
</evidence>
<feature type="compositionally biased region" description="Low complexity" evidence="1">
    <location>
        <begin position="22"/>
        <end position="38"/>
    </location>
</feature>
<organism evidence="3">
    <name type="scientific">Strongyloides ratti</name>
    <name type="common">Parasitic roundworm</name>
    <dbReference type="NCBI Taxonomy" id="34506"/>
    <lineage>
        <taxon>Eukaryota</taxon>
        <taxon>Metazoa</taxon>
        <taxon>Ecdysozoa</taxon>
        <taxon>Nematoda</taxon>
        <taxon>Chromadorea</taxon>
        <taxon>Rhabditida</taxon>
        <taxon>Tylenchina</taxon>
        <taxon>Panagrolaimomorpha</taxon>
        <taxon>Strongyloidoidea</taxon>
        <taxon>Strongyloididae</taxon>
        <taxon>Strongyloides</taxon>
    </lineage>
</organism>
<name>A0A090L0I7_STRRB</name>
<dbReference type="EMBL" id="LN609429">
    <property type="protein sequence ID" value="CEF61637.1"/>
    <property type="molecule type" value="Genomic_DNA"/>
</dbReference>
<dbReference type="Proteomes" id="UP000035682">
    <property type="component" value="Unplaced"/>
</dbReference>
<keyword evidence="4" id="KW-1185">Reference proteome</keyword>
<feature type="region of interest" description="Disordered" evidence="1">
    <location>
        <begin position="22"/>
        <end position="43"/>
    </location>
</feature>
<accession>A0A090L0I7</accession>
<keyword evidence="2" id="KW-0812">Transmembrane</keyword>
<proteinExistence type="predicted"/>
<evidence type="ECO:0000256" key="2">
    <source>
        <dbReference type="SAM" id="Phobius"/>
    </source>
</evidence>
<feature type="transmembrane region" description="Helical" evidence="2">
    <location>
        <begin position="404"/>
        <end position="427"/>
    </location>
</feature>
<protein>
    <submittedName>
        <fullName evidence="3 5">Uncharacterized protein</fullName>
    </submittedName>
</protein>
<dbReference type="WBParaSite" id="SRAE_0000075200.1">
    <property type="protein sequence ID" value="SRAE_0000075200.1"/>
    <property type="gene ID" value="WBGene00256511"/>
</dbReference>
<dbReference type="CTD" id="36374007"/>
<gene>
    <name evidence="3 5 6" type="ORF">SRAE_0000075200</name>
</gene>
<dbReference type="GeneID" id="36374007"/>
<keyword evidence="2" id="KW-0472">Membrane</keyword>
<keyword evidence="2" id="KW-1133">Transmembrane helix</keyword>
<dbReference type="WormBase" id="SRAE_0000075200">
    <property type="protein sequence ID" value="SRP08457"/>
    <property type="gene ID" value="WBGene00256511"/>
</dbReference>
<reference evidence="4" key="2">
    <citation type="submission" date="2014-09" db="EMBL/GenBank/DDBJ databases">
        <authorList>
            <person name="Martin A.A."/>
        </authorList>
    </citation>
    <scope>NUCLEOTIDE SEQUENCE</scope>
    <source>
        <strain evidence="4">ED321</strain>
    </source>
</reference>
<reference evidence="5" key="3">
    <citation type="submission" date="2020-12" db="UniProtKB">
        <authorList>
            <consortium name="WormBaseParasite"/>
        </authorList>
    </citation>
    <scope>IDENTIFICATION</scope>
</reference>
<reference evidence="3" key="1">
    <citation type="submission" date="2014-09" db="EMBL/GenBank/DDBJ databases">
        <authorList>
            <person name="Aslett A.Martin."/>
        </authorList>
    </citation>
    <scope>NUCLEOTIDE SEQUENCE</scope>
    <source>
        <strain evidence="3">ED321 Heterogonic</strain>
    </source>
</reference>
<feature type="region of interest" description="Disordered" evidence="1">
    <location>
        <begin position="489"/>
        <end position="527"/>
    </location>
</feature>
<evidence type="ECO:0000256" key="1">
    <source>
        <dbReference type="SAM" id="MobiDB-lite"/>
    </source>
</evidence>
<dbReference type="RefSeq" id="XP_024500844.1">
    <property type="nucleotide sequence ID" value="XM_024646691.1"/>
</dbReference>
<dbReference type="AlphaFoldDB" id="A0A090L0I7"/>
<evidence type="ECO:0000313" key="6">
    <source>
        <dbReference type="WormBase" id="SRAE_0000075200"/>
    </source>
</evidence>
<feature type="compositionally biased region" description="Low complexity" evidence="1">
    <location>
        <begin position="489"/>
        <end position="506"/>
    </location>
</feature>
<evidence type="ECO:0000313" key="5">
    <source>
        <dbReference type="WBParaSite" id="SRAE_0000075200.1"/>
    </source>
</evidence>